<keyword evidence="4" id="KW-1185">Reference proteome</keyword>
<organism evidence="3 4">
    <name type="scientific">Plutella xylostella</name>
    <name type="common">Diamondback moth</name>
    <name type="synonym">Plutella maculipennis</name>
    <dbReference type="NCBI Taxonomy" id="51655"/>
    <lineage>
        <taxon>Eukaryota</taxon>
        <taxon>Metazoa</taxon>
        <taxon>Ecdysozoa</taxon>
        <taxon>Arthropoda</taxon>
        <taxon>Hexapoda</taxon>
        <taxon>Insecta</taxon>
        <taxon>Pterygota</taxon>
        <taxon>Neoptera</taxon>
        <taxon>Endopterygota</taxon>
        <taxon>Lepidoptera</taxon>
        <taxon>Glossata</taxon>
        <taxon>Ditrysia</taxon>
        <taxon>Yponomeutoidea</taxon>
        <taxon>Plutellidae</taxon>
        <taxon>Plutella</taxon>
    </lineage>
</organism>
<accession>A0ABQ7Q9Y1</accession>
<feature type="compositionally biased region" description="Basic and acidic residues" evidence="1">
    <location>
        <begin position="556"/>
        <end position="570"/>
    </location>
</feature>
<feature type="compositionally biased region" description="Basic and acidic residues" evidence="1">
    <location>
        <begin position="498"/>
        <end position="507"/>
    </location>
</feature>
<protein>
    <submittedName>
        <fullName evidence="3">Uncharacterized protein</fullName>
    </submittedName>
</protein>
<feature type="region of interest" description="Disordered" evidence="1">
    <location>
        <begin position="426"/>
        <end position="474"/>
    </location>
</feature>
<feature type="region of interest" description="Disordered" evidence="1">
    <location>
        <begin position="489"/>
        <end position="570"/>
    </location>
</feature>
<gene>
    <name evidence="3" type="ORF">JYU34_013329</name>
</gene>
<reference evidence="3 4" key="1">
    <citation type="submission" date="2021-06" db="EMBL/GenBank/DDBJ databases">
        <title>A haploid diamondback moth (Plutella xylostella L.) genome assembly resolves 31 chromosomes and identifies a diamide resistance mutation.</title>
        <authorList>
            <person name="Ward C.M."/>
            <person name="Perry K.D."/>
            <person name="Baker G."/>
            <person name="Powis K."/>
            <person name="Heckel D.G."/>
            <person name="Baxter S.W."/>
        </authorList>
    </citation>
    <scope>NUCLEOTIDE SEQUENCE [LARGE SCALE GENOMIC DNA]</scope>
    <source>
        <strain evidence="3 4">LV</strain>
        <tissue evidence="3">Single pupa</tissue>
    </source>
</reference>
<feature type="region of interest" description="Disordered" evidence="1">
    <location>
        <begin position="381"/>
        <end position="400"/>
    </location>
</feature>
<evidence type="ECO:0000313" key="3">
    <source>
        <dbReference type="EMBL" id="KAG7301910.1"/>
    </source>
</evidence>
<dbReference type="Proteomes" id="UP000823941">
    <property type="component" value="Chromosome 18"/>
</dbReference>
<feature type="compositionally biased region" description="Low complexity" evidence="1">
    <location>
        <begin position="428"/>
        <end position="448"/>
    </location>
</feature>
<comment type="caution">
    <text evidence="3">The sequence shown here is derived from an EMBL/GenBank/DDBJ whole genome shotgun (WGS) entry which is preliminary data.</text>
</comment>
<feature type="compositionally biased region" description="Low complexity" evidence="1">
    <location>
        <begin position="267"/>
        <end position="284"/>
    </location>
</feature>
<proteinExistence type="predicted"/>
<feature type="compositionally biased region" description="Gly residues" evidence="1">
    <location>
        <begin position="509"/>
        <end position="520"/>
    </location>
</feature>
<feature type="compositionally biased region" description="Basic and acidic residues" evidence="1">
    <location>
        <begin position="537"/>
        <end position="549"/>
    </location>
</feature>
<evidence type="ECO:0000313" key="4">
    <source>
        <dbReference type="Proteomes" id="UP000823941"/>
    </source>
</evidence>
<dbReference type="EMBL" id="JAHIBW010000018">
    <property type="protein sequence ID" value="KAG7301910.1"/>
    <property type="molecule type" value="Genomic_DNA"/>
</dbReference>
<feature type="region of interest" description="Disordered" evidence="1">
    <location>
        <begin position="267"/>
        <end position="291"/>
    </location>
</feature>
<evidence type="ECO:0000256" key="2">
    <source>
        <dbReference type="SAM" id="SignalP"/>
    </source>
</evidence>
<keyword evidence="2" id="KW-0732">Signal</keyword>
<name>A0ABQ7Q9Y1_PLUXY</name>
<feature type="region of interest" description="Disordered" evidence="1">
    <location>
        <begin position="103"/>
        <end position="147"/>
    </location>
</feature>
<feature type="compositionally biased region" description="Basic and acidic residues" evidence="1">
    <location>
        <begin position="103"/>
        <end position="126"/>
    </location>
</feature>
<evidence type="ECO:0000256" key="1">
    <source>
        <dbReference type="SAM" id="MobiDB-lite"/>
    </source>
</evidence>
<sequence>MRRARRRTLTADMRGSTLALLCALSVARALPTALPGDAVQKKLTEVANEVLSQQQPIDNTHSEQELVEQVNSVTDIDNSLRINKVEAIPVKVVTEDAKPTVKDFGIEKGSNDDVPKEESAVKRQEVDLSNPGEPQRQEHDSQSPQDATLEQQAVAAFKQGIADTQAALSSGLAGVRAKIHGYVTAGESGASVEQSIAQLRDSFNKQIEDLNETLLGYLVAAQPSEQEAPAPAAAPSSEGVKSIDDIEEEPAQSKGLLFNRGSVRQEATAVAPAPAPAPGNTDAPSTGSGPWASVVEAYQNMVTNVQQNMANFQTSWQNFVSQNGGGNNTAAGPGSIIQSVGSGGQTLIGEQNIVVPGVNDETATQSTNLWANLQQSVSGFFRPGQSAGAPQTAQADTPAASGPFAGIQNLPIYQNVVGFFNRPPASNTQAQPAAPVVAPAATDSAAASNETPASEVKPEAAQKQKPSTVAPGPLQQIVQRLPLVSGVAQRLQTMSNPEKPRDAERGHLHLGGHGGHGGSGDNNNGDSGRLEPAISEPAKEVKPIEEPQKEVPAMMVEDKKEESTVAAKTE</sequence>
<feature type="compositionally biased region" description="Low complexity" evidence="1">
    <location>
        <begin position="387"/>
        <end position="400"/>
    </location>
</feature>
<feature type="chain" id="PRO_5046771210" evidence="2">
    <location>
        <begin position="30"/>
        <end position="570"/>
    </location>
</feature>
<feature type="signal peptide" evidence="2">
    <location>
        <begin position="1"/>
        <end position="29"/>
    </location>
</feature>